<protein>
    <submittedName>
        <fullName evidence="2">Uncharacterized protein</fullName>
    </submittedName>
</protein>
<organism evidence="2 3">
    <name type="scientific">Ornithinibacter aureus</name>
    <dbReference type="NCBI Taxonomy" id="622664"/>
    <lineage>
        <taxon>Bacteria</taxon>
        <taxon>Bacillati</taxon>
        <taxon>Actinomycetota</taxon>
        <taxon>Actinomycetes</taxon>
        <taxon>Micrococcales</taxon>
        <taxon>Intrasporangiaceae</taxon>
        <taxon>Ornithinibacter</taxon>
    </lineage>
</organism>
<dbReference type="RefSeq" id="WP_159902701.1">
    <property type="nucleotide sequence ID" value="NZ_BAABFX010000022.1"/>
</dbReference>
<keyword evidence="3" id="KW-1185">Reference proteome</keyword>
<accession>A0ABP8JMK2</accession>
<keyword evidence="1" id="KW-0472">Membrane</keyword>
<keyword evidence="1" id="KW-0812">Transmembrane</keyword>
<sequence>MSRTPITLVLSIGLPLLFLVLLSARVGNEVVDERGGVRVVQYLAPGLASFAVSMVTFSFLAVGLAGARATGVVKRQAGTPAPQWVLVGGRIGSRTARRTQSSRGVHLVTPDWARGAFDAVRRTLAA</sequence>
<gene>
    <name evidence="2" type="ORF">GCM10023153_13120</name>
</gene>
<comment type="caution">
    <text evidence="2">The sequence shown here is derived from an EMBL/GenBank/DDBJ whole genome shotgun (WGS) entry which is preliminary data.</text>
</comment>
<dbReference type="Proteomes" id="UP001500390">
    <property type="component" value="Unassembled WGS sequence"/>
</dbReference>
<evidence type="ECO:0000256" key="1">
    <source>
        <dbReference type="SAM" id="Phobius"/>
    </source>
</evidence>
<dbReference type="EMBL" id="BAABFX010000022">
    <property type="protein sequence ID" value="GAA4393299.1"/>
    <property type="molecule type" value="Genomic_DNA"/>
</dbReference>
<feature type="transmembrane region" description="Helical" evidence="1">
    <location>
        <begin position="47"/>
        <end position="67"/>
    </location>
</feature>
<proteinExistence type="predicted"/>
<keyword evidence="1" id="KW-1133">Transmembrane helix</keyword>
<evidence type="ECO:0000313" key="2">
    <source>
        <dbReference type="EMBL" id="GAA4393299.1"/>
    </source>
</evidence>
<evidence type="ECO:0000313" key="3">
    <source>
        <dbReference type="Proteomes" id="UP001500390"/>
    </source>
</evidence>
<name>A0ABP8JMK2_9MICO</name>
<reference evidence="3" key="1">
    <citation type="journal article" date="2019" name="Int. J. Syst. Evol. Microbiol.">
        <title>The Global Catalogue of Microorganisms (GCM) 10K type strain sequencing project: providing services to taxonomists for standard genome sequencing and annotation.</title>
        <authorList>
            <consortium name="The Broad Institute Genomics Platform"/>
            <consortium name="The Broad Institute Genome Sequencing Center for Infectious Disease"/>
            <person name="Wu L."/>
            <person name="Ma J."/>
        </authorList>
    </citation>
    <scope>NUCLEOTIDE SEQUENCE [LARGE SCALE GENOMIC DNA]</scope>
    <source>
        <strain evidence="3">JCM 17738</strain>
    </source>
</reference>